<keyword evidence="3 7" id="KW-0812">Transmembrane</keyword>
<dbReference type="Proteomes" id="UP001559025">
    <property type="component" value="Unassembled WGS sequence"/>
</dbReference>
<gene>
    <name evidence="8" type="primary">trbI</name>
    <name evidence="8" type="ORF">V1479_21050</name>
</gene>
<keyword evidence="4 7" id="KW-1133">Transmembrane helix</keyword>
<dbReference type="Gene3D" id="2.40.128.260">
    <property type="entry name" value="Type IV secretion system, VirB10/TraB/TrbI"/>
    <property type="match status" value="1"/>
</dbReference>
<comment type="subcellular location">
    <subcellularLocation>
        <location evidence="1">Membrane</location>
        <topology evidence="1">Single-pass membrane protein</topology>
    </subcellularLocation>
</comment>
<dbReference type="NCBIfam" id="NF010405">
    <property type="entry name" value="PRK13831.1"/>
    <property type="match status" value="1"/>
</dbReference>
<evidence type="ECO:0000313" key="9">
    <source>
        <dbReference type="Proteomes" id="UP001559025"/>
    </source>
</evidence>
<dbReference type="InterPro" id="IPR005498">
    <property type="entry name" value="T4SS_VirB10/TraB/TrbI"/>
</dbReference>
<evidence type="ECO:0000256" key="5">
    <source>
        <dbReference type="ARBA" id="ARBA00023136"/>
    </source>
</evidence>
<accession>A0ABV3X072</accession>
<dbReference type="Pfam" id="PF03743">
    <property type="entry name" value="TrbI"/>
    <property type="match status" value="1"/>
</dbReference>
<feature type="region of interest" description="Disordered" evidence="6">
    <location>
        <begin position="92"/>
        <end position="120"/>
    </location>
</feature>
<sequence>MTESLRLGGSDLAGGPRIRRLNRLPIVVAIVLVVLFLAVIFYGLSSRGLRLGDDNAAFTPGSRPASTHADQLKEGVPDGIIGEPVQPQPLPIPVEPAEPEENPFMPEPPDAPTAEQQRTALEPEEAWRARLEREQEEQLMRELHRQRMARYQANDAAFDSPIAVSLGDLSAVTNDGTTAAPGQPQSSTTRPQTALDLYAAAMEAGVGGAADANGQAAKERFFNQDIRDLGYLPNPVIGQISPYELKRGSVIPATLITGINSDLPGRITAQVSQNVYDSATGRHLLIPQGSKLFGRYDSEVTFGQDGVLVIWTDLIFPNGSTLQIGGMAGTDSAGYGGFRDQVDNHYLRTFGSAILVALIGAGTEMMLPQDRNSFGTANSAEDAARRSFAETFGQISEQTVSRNLNVQPTLEIRPGYRFNVLVDQDIVFPGSYR</sequence>
<keyword evidence="9" id="KW-1185">Reference proteome</keyword>
<dbReference type="InterPro" id="IPR042217">
    <property type="entry name" value="T4SS_VirB10/TrbI"/>
</dbReference>
<dbReference type="CDD" id="cd16429">
    <property type="entry name" value="VirB10"/>
    <property type="match status" value="1"/>
</dbReference>
<evidence type="ECO:0000313" key="8">
    <source>
        <dbReference type="EMBL" id="MEX4009808.1"/>
    </source>
</evidence>
<comment type="caution">
    <text evidence="8">The sequence shown here is derived from an EMBL/GenBank/DDBJ whole genome shotgun (WGS) entry which is preliminary data.</text>
</comment>
<evidence type="ECO:0000256" key="4">
    <source>
        <dbReference type="ARBA" id="ARBA00022989"/>
    </source>
</evidence>
<evidence type="ECO:0000256" key="3">
    <source>
        <dbReference type="ARBA" id="ARBA00022692"/>
    </source>
</evidence>
<reference evidence="8 9" key="1">
    <citation type="submission" date="2024-01" db="EMBL/GenBank/DDBJ databases">
        <title>New evidence supports the origin of RcGTA from prophage.</title>
        <authorList>
            <person name="Xu Y."/>
            <person name="Liu B."/>
            <person name="Chen F."/>
        </authorList>
    </citation>
    <scope>NUCLEOTIDE SEQUENCE [LARGE SCALE GENOMIC DNA]</scope>
    <source>
        <strain evidence="8 9">CBW1107-2</strain>
    </source>
</reference>
<keyword evidence="5 7" id="KW-0472">Membrane</keyword>
<evidence type="ECO:0000256" key="2">
    <source>
        <dbReference type="ARBA" id="ARBA00010265"/>
    </source>
</evidence>
<proteinExistence type="inferred from homology"/>
<evidence type="ECO:0000256" key="6">
    <source>
        <dbReference type="SAM" id="MobiDB-lite"/>
    </source>
</evidence>
<organism evidence="8 9">
    <name type="scientific">Neoaquamicrobium sediminum</name>
    <dbReference type="NCBI Taxonomy" id="1849104"/>
    <lineage>
        <taxon>Bacteria</taxon>
        <taxon>Pseudomonadati</taxon>
        <taxon>Pseudomonadota</taxon>
        <taxon>Alphaproteobacteria</taxon>
        <taxon>Hyphomicrobiales</taxon>
        <taxon>Phyllobacteriaceae</taxon>
        <taxon>Neoaquamicrobium</taxon>
    </lineage>
</organism>
<feature type="transmembrane region" description="Helical" evidence="7">
    <location>
        <begin position="21"/>
        <end position="44"/>
    </location>
</feature>
<name>A0ABV3X072_9HYPH</name>
<dbReference type="RefSeq" id="WP_173194903.1">
    <property type="nucleotide sequence ID" value="NZ_JABETK010000005.1"/>
</dbReference>
<dbReference type="EMBL" id="JAZHFV010000007">
    <property type="protein sequence ID" value="MEX4009808.1"/>
    <property type="molecule type" value="Genomic_DNA"/>
</dbReference>
<comment type="similarity">
    <text evidence="2">Belongs to the TrbI/VirB10 family.</text>
</comment>
<protein>
    <submittedName>
        <fullName evidence="8">IncP-type conjugal transfer protein TrbI</fullName>
    </submittedName>
</protein>
<evidence type="ECO:0000256" key="1">
    <source>
        <dbReference type="ARBA" id="ARBA00004167"/>
    </source>
</evidence>
<evidence type="ECO:0000256" key="7">
    <source>
        <dbReference type="SAM" id="Phobius"/>
    </source>
</evidence>